<comment type="caution">
    <text evidence="3">The sequence shown here is derived from an EMBL/GenBank/DDBJ whole genome shotgun (WGS) entry which is preliminary data.</text>
</comment>
<dbReference type="Gene3D" id="3.40.50.2000">
    <property type="entry name" value="Glycogen Phosphorylase B"/>
    <property type="match status" value="1"/>
</dbReference>
<dbReference type="AlphaFoldDB" id="X0XFS5"/>
<organism evidence="3">
    <name type="scientific">marine sediment metagenome</name>
    <dbReference type="NCBI Taxonomy" id="412755"/>
    <lineage>
        <taxon>unclassified sequences</taxon>
        <taxon>metagenomes</taxon>
        <taxon>ecological metagenomes</taxon>
    </lineage>
</organism>
<feature type="non-terminal residue" evidence="3">
    <location>
        <position position="1"/>
    </location>
</feature>
<evidence type="ECO:0000256" key="1">
    <source>
        <dbReference type="ARBA" id="ARBA00022676"/>
    </source>
</evidence>
<feature type="non-terminal residue" evidence="3">
    <location>
        <position position="79"/>
    </location>
</feature>
<dbReference type="GO" id="GO:0016757">
    <property type="term" value="F:glycosyltransferase activity"/>
    <property type="evidence" value="ECO:0007669"/>
    <property type="project" value="UniProtKB-KW"/>
</dbReference>
<protein>
    <recommendedName>
        <fullName evidence="4">Glycosyl transferase family 1 domain-containing protein</fullName>
    </recommendedName>
</protein>
<evidence type="ECO:0000256" key="2">
    <source>
        <dbReference type="ARBA" id="ARBA00022679"/>
    </source>
</evidence>
<accession>X0XFS5</accession>
<dbReference type="Pfam" id="PF13692">
    <property type="entry name" value="Glyco_trans_1_4"/>
    <property type="match status" value="1"/>
</dbReference>
<sequence>IPAGEAMACDVPVISTTGGALPEVVGDAGILVPPADPGALAKAITGLLDNPDRAEKLGFEGYKRVRKLFTWKKAAEKTV</sequence>
<gene>
    <name evidence="3" type="ORF">S01H1_85600</name>
</gene>
<keyword evidence="2" id="KW-0808">Transferase</keyword>
<evidence type="ECO:0008006" key="4">
    <source>
        <dbReference type="Google" id="ProtNLM"/>
    </source>
</evidence>
<proteinExistence type="predicted"/>
<reference evidence="3" key="1">
    <citation type="journal article" date="2014" name="Front. Microbiol.">
        <title>High frequency of phylogenetically diverse reductive dehalogenase-homologous genes in deep subseafloor sedimentary metagenomes.</title>
        <authorList>
            <person name="Kawai M."/>
            <person name="Futagami T."/>
            <person name="Toyoda A."/>
            <person name="Takaki Y."/>
            <person name="Nishi S."/>
            <person name="Hori S."/>
            <person name="Arai W."/>
            <person name="Tsubouchi T."/>
            <person name="Morono Y."/>
            <person name="Uchiyama I."/>
            <person name="Ito T."/>
            <person name="Fujiyama A."/>
            <person name="Inagaki F."/>
            <person name="Takami H."/>
        </authorList>
    </citation>
    <scope>NUCLEOTIDE SEQUENCE</scope>
    <source>
        <strain evidence="3">Expedition CK06-06</strain>
    </source>
</reference>
<dbReference type="EMBL" id="BARS01058858">
    <property type="protein sequence ID" value="GAG42029.1"/>
    <property type="molecule type" value="Genomic_DNA"/>
</dbReference>
<dbReference type="PANTHER" id="PTHR12526:SF510">
    <property type="entry name" value="D-INOSITOL 3-PHOSPHATE GLYCOSYLTRANSFERASE"/>
    <property type="match status" value="1"/>
</dbReference>
<dbReference type="SUPFAM" id="SSF53756">
    <property type="entry name" value="UDP-Glycosyltransferase/glycogen phosphorylase"/>
    <property type="match status" value="1"/>
</dbReference>
<dbReference type="PANTHER" id="PTHR12526">
    <property type="entry name" value="GLYCOSYLTRANSFERASE"/>
    <property type="match status" value="1"/>
</dbReference>
<name>X0XFS5_9ZZZZ</name>
<keyword evidence="1" id="KW-0328">Glycosyltransferase</keyword>
<evidence type="ECO:0000313" key="3">
    <source>
        <dbReference type="EMBL" id="GAG42029.1"/>
    </source>
</evidence>